<keyword evidence="4" id="KW-0694">RNA-binding</keyword>
<feature type="domain" description="Large ribosomal subunit protein uL18 C-terminal eukaryotes" evidence="7">
    <location>
        <begin position="185"/>
        <end position="214"/>
    </location>
</feature>
<dbReference type="Pfam" id="PF17144">
    <property type="entry name" value="Ribosomal_L5e"/>
    <property type="match status" value="1"/>
</dbReference>
<comment type="subcellular location">
    <subcellularLocation>
        <location evidence="1">Cytoplasm</location>
    </subcellularLocation>
</comment>
<keyword evidence="6" id="KW-0687">Ribonucleoprotein</keyword>
<dbReference type="PANTHER" id="PTHR23410">
    <property type="entry name" value="RIBOSOMAL PROTEIN L5-RELATED"/>
    <property type="match status" value="1"/>
</dbReference>
<dbReference type="InterPro" id="IPR057268">
    <property type="entry name" value="Ribosomal_L18"/>
</dbReference>
<dbReference type="GO" id="GO:0000027">
    <property type="term" value="P:ribosomal large subunit assembly"/>
    <property type="evidence" value="ECO:0007669"/>
    <property type="project" value="TreeGrafter"/>
</dbReference>
<organism evidence="8 9">
    <name type="scientific">Rotaria sordida</name>
    <dbReference type="NCBI Taxonomy" id="392033"/>
    <lineage>
        <taxon>Eukaryota</taxon>
        <taxon>Metazoa</taxon>
        <taxon>Spiralia</taxon>
        <taxon>Gnathifera</taxon>
        <taxon>Rotifera</taxon>
        <taxon>Eurotatoria</taxon>
        <taxon>Bdelloidea</taxon>
        <taxon>Philodinida</taxon>
        <taxon>Philodinidae</taxon>
        <taxon>Rotaria</taxon>
    </lineage>
</organism>
<evidence type="ECO:0000256" key="4">
    <source>
        <dbReference type="ARBA" id="ARBA00022730"/>
    </source>
</evidence>
<evidence type="ECO:0000256" key="6">
    <source>
        <dbReference type="ARBA" id="ARBA00023274"/>
    </source>
</evidence>
<evidence type="ECO:0000256" key="3">
    <source>
        <dbReference type="ARBA" id="ARBA00022490"/>
    </source>
</evidence>
<keyword evidence="9" id="KW-1185">Reference proteome</keyword>
<dbReference type="SUPFAM" id="SSF53137">
    <property type="entry name" value="Translational machinery components"/>
    <property type="match status" value="1"/>
</dbReference>
<proteinExistence type="inferred from homology"/>
<dbReference type="Proteomes" id="UP000663870">
    <property type="component" value="Unassembled WGS sequence"/>
</dbReference>
<comment type="similarity">
    <text evidence="2">Belongs to the universal ribosomal protein uL18 family.</text>
</comment>
<evidence type="ECO:0000256" key="1">
    <source>
        <dbReference type="ARBA" id="ARBA00004496"/>
    </source>
</evidence>
<evidence type="ECO:0000259" key="7">
    <source>
        <dbReference type="Pfam" id="PF14204"/>
    </source>
</evidence>
<dbReference type="GO" id="GO:0006412">
    <property type="term" value="P:translation"/>
    <property type="evidence" value="ECO:0007669"/>
    <property type="project" value="InterPro"/>
</dbReference>
<evidence type="ECO:0000256" key="5">
    <source>
        <dbReference type="ARBA" id="ARBA00022980"/>
    </source>
</evidence>
<keyword evidence="3" id="KW-0963">Cytoplasm</keyword>
<gene>
    <name evidence="8" type="ORF">JXQ802_LOCUS10138</name>
</gene>
<evidence type="ECO:0000256" key="2">
    <source>
        <dbReference type="ARBA" id="ARBA00007116"/>
    </source>
</evidence>
<sequence length="214" mass="23937">MFNFLGNKNKYNTPKYRLIVGITNKDIICQIAYARIEGNYIVSSAYAHELLRYDVKLGLNNYAAAYCTGTTDVTGDEFENEPVDGEKHPFRCYLGVALTRRTTDAKVFSALKDAVDGGLDIPHSTRHFPGYSREGKKFDADAHRQYIFGLHVANYITALKEENSDLYAKQFSCFVTAGIEPSSFEALYKAVHAVIRADPSSPSPKKADTVKSKW</sequence>
<dbReference type="EMBL" id="CAJNOL010000191">
    <property type="protein sequence ID" value="CAF0921224.1"/>
    <property type="molecule type" value="Genomic_DNA"/>
</dbReference>
<evidence type="ECO:0000313" key="9">
    <source>
        <dbReference type="Proteomes" id="UP000663870"/>
    </source>
</evidence>
<protein>
    <recommendedName>
        <fullName evidence="7">Large ribosomal subunit protein uL18 C-terminal eukaryotes domain-containing protein</fullName>
    </recommendedName>
</protein>
<keyword evidence="5" id="KW-0689">Ribosomal protein</keyword>
<dbReference type="PANTHER" id="PTHR23410:SF12">
    <property type="entry name" value="LARGE RIBOSOMAL SUBUNIT PROTEIN UL18"/>
    <property type="match status" value="1"/>
</dbReference>
<dbReference type="Pfam" id="PF14204">
    <property type="entry name" value="Ribosomal_L18_c"/>
    <property type="match status" value="1"/>
</dbReference>
<dbReference type="GO" id="GO:0008097">
    <property type="term" value="F:5S rRNA binding"/>
    <property type="evidence" value="ECO:0007669"/>
    <property type="project" value="InterPro"/>
</dbReference>
<dbReference type="CDD" id="cd00432">
    <property type="entry name" value="Ribosomal_L18_L5e"/>
    <property type="match status" value="1"/>
</dbReference>
<dbReference type="PRINTS" id="PR00058">
    <property type="entry name" value="RIBOSOMALL5"/>
</dbReference>
<dbReference type="AlphaFoldDB" id="A0A814B2Z8"/>
<accession>A0A814B2Z8</accession>
<dbReference type="Gene3D" id="3.30.420.100">
    <property type="match status" value="1"/>
</dbReference>
<dbReference type="InterPro" id="IPR025607">
    <property type="entry name" value="Ribosomal_uL18_C_euk"/>
</dbReference>
<comment type="caution">
    <text evidence="8">The sequence shown here is derived from an EMBL/GenBank/DDBJ whole genome shotgun (WGS) entry which is preliminary data.</text>
</comment>
<reference evidence="8" key="1">
    <citation type="submission" date="2021-02" db="EMBL/GenBank/DDBJ databases">
        <authorList>
            <person name="Nowell W R."/>
        </authorList>
    </citation>
    <scope>NUCLEOTIDE SEQUENCE</scope>
</reference>
<name>A0A814B2Z8_9BILA</name>
<dbReference type="InterPro" id="IPR005485">
    <property type="entry name" value="Rbsml_uL18_euk_arch"/>
</dbReference>
<dbReference type="GO" id="GO:0022625">
    <property type="term" value="C:cytosolic large ribosomal subunit"/>
    <property type="evidence" value="ECO:0007669"/>
    <property type="project" value="TreeGrafter"/>
</dbReference>
<evidence type="ECO:0000313" key="8">
    <source>
        <dbReference type="EMBL" id="CAF0921224.1"/>
    </source>
</evidence>
<dbReference type="GO" id="GO:0003735">
    <property type="term" value="F:structural constituent of ribosome"/>
    <property type="evidence" value="ECO:0007669"/>
    <property type="project" value="InterPro"/>
</dbReference>
<keyword evidence="4" id="KW-0699">rRNA-binding</keyword>